<dbReference type="GO" id="GO:0022857">
    <property type="term" value="F:transmembrane transporter activity"/>
    <property type="evidence" value="ECO:0007669"/>
    <property type="project" value="InterPro"/>
</dbReference>
<dbReference type="InterPro" id="IPR036259">
    <property type="entry name" value="MFS_trans_sf"/>
</dbReference>
<dbReference type="Gene3D" id="1.20.1250.20">
    <property type="entry name" value="MFS general substrate transporter like domains"/>
    <property type="match status" value="1"/>
</dbReference>
<evidence type="ECO:0000256" key="2">
    <source>
        <dbReference type="ARBA" id="ARBA00022692"/>
    </source>
</evidence>
<dbReference type="GO" id="GO:0016020">
    <property type="term" value="C:membrane"/>
    <property type="evidence" value="ECO:0007669"/>
    <property type="project" value="UniProtKB-SubCell"/>
</dbReference>
<feature type="transmembrane region" description="Helical" evidence="6">
    <location>
        <begin position="151"/>
        <end position="171"/>
    </location>
</feature>
<sequence>MFIPVFHSLIFYKACLEFSTDESPLNCSSERSSAAKDPRVHTRANTVILLASSGLCLTGMFTSYVVGKIGDKFSRKLGLLIPFAGLIIADLTLIFQAHYVEISPMFFVVSEVIFGLFGGYMSIFSSAFAIVSSQHTNAQKRAKNIARMEGLLAFGGMTGFLISSQLTRVSYVPMSSFFLLVHFCAFLVILGLPSKTFKETFTRPSLLETPAALHKRLFIPNLIILYAAFAVSYFAFIGKTRILFFYLKERLFWDAAQFSYLRASIMACSTFMAFVVYPWLKSKNLPDVTLAIFGLTSRCLGIGWYAVAWSDYSVFFVIFFEMFAKFPATGLRSLIASNADAADRGVAFAVLAAIEAAGNLLSSLCFHTLFPLTVGIFPQLSFVLMAVIILPAILVVFAKRRQLESKNVPAEESKEAHECESSPAGLRQFVPKRRATILSNEPLISRKEESSPSQRIQPGVTRKQLKKIRPLLLVPGSSLSMSTKSLRKPN</sequence>
<accession>A0A8S1HAF9</accession>
<dbReference type="InterPro" id="IPR020846">
    <property type="entry name" value="MFS_dom"/>
</dbReference>
<feature type="transmembrane region" description="Helical" evidence="6">
    <location>
        <begin position="258"/>
        <end position="280"/>
    </location>
</feature>
<gene>
    <name evidence="8" type="ORF">CAUJ_LOCUS9535</name>
</gene>
<dbReference type="InterPro" id="IPR011701">
    <property type="entry name" value="MFS"/>
</dbReference>
<dbReference type="OrthoDB" id="419734at2759"/>
<dbReference type="EMBL" id="CAJGYM010000037">
    <property type="protein sequence ID" value="CAD6193616.1"/>
    <property type="molecule type" value="Genomic_DNA"/>
</dbReference>
<name>A0A8S1HAF9_9PELO</name>
<evidence type="ECO:0000256" key="6">
    <source>
        <dbReference type="SAM" id="Phobius"/>
    </source>
</evidence>
<feature type="transmembrane region" description="Helical" evidence="6">
    <location>
        <begin position="105"/>
        <end position="131"/>
    </location>
</feature>
<evidence type="ECO:0000256" key="4">
    <source>
        <dbReference type="ARBA" id="ARBA00023136"/>
    </source>
</evidence>
<evidence type="ECO:0000256" key="5">
    <source>
        <dbReference type="SAM" id="MobiDB-lite"/>
    </source>
</evidence>
<dbReference type="SUPFAM" id="SSF103473">
    <property type="entry name" value="MFS general substrate transporter"/>
    <property type="match status" value="1"/>
</dbReference>
<dbReference type="Proteomes" id="UP000835052">
    <property type="component" value="Unassembled WGS sequence"/>
</dbReference>
<dbReference type="PANTHER" id="PTHR23507:SF27">
    <property type="entry name" value="SOLUTE CARRIER FAMILY RELATED"/>
    <property type="match status" value="1"/>
</dbReference>
<evidence type="ECO:0000256" key="1">
    <source>
        <dbReference type="ARBA" id="ARBA00004141"/>
    </source>
</evidence>
<evidence type="ECO:0000256" key="3">
    <source>
        <dbReference type="ARBA" id="ARBA00022989"/>
    </source>
</evidence>
<dbReference type="AlphaFoldDB" id="A0A8S1HAF9"/>
<feature type="transmembrane region" description="Helical" evidence="6">
    <location>
        <begin position="79"/>
        <end position="99"/>
    </location>
</feature>
<proteinExistence type="predicted"/>
<protein>
    <recommendedName>
        <fullName evidence="7">Major facilitator superfamily (MFS) profile domain-containing protein</fullName>
    </recommendedName>
</protein>
<dbReference type="PROSITE" id="PS50850">
    <property type="entry name" value="MFS"/>
    <property type="match status" value="1"/>
</dbReference>
<feature type="transmembrane region" description="Helical" evidence="6">
    <location>
        <begin position="346"/>
        <end position="370"/>
    </location>
</feature>
<organism evidence="8 9">
    <name type="scientific">Caenorhabditis auriculariae</name>
    <dbReference type="NCBI Taxonomy" id="2777116"/>
    <lineage>
        <taxon>Eukaryota</taxon>
        <taxon>Metazoa</taxon>
        <taxon>Ecdysozoa</taxon>
        <taxon>Nematoda</taxon>
        <taxon>Chromadorea</taxon>
        <taxon>Rhabditida</taxon>
        <taxon>Rhabditina</taxon>
        <taxon>Rhabditomorpha</taxon>
        <taxon>Rhabditoidea</taxon>
        <taxon>Rhabditidae</taxon>
        <taxon>Peloderinae</taxon>
        <taxon>Caenorhabditis</taxon>
    </lineage>
</organism>
<feature type="transmembrane region" description="Helical" evidence="6">
    <location>
        <begin position="177"/>
        <end position="197"/>
    </location>
</feature>
<feature type="transmembrane region" description="Helical" evidence="6">
    <location>
        <begin position="313"/>
        <end position="334"/>
    </location>
</feature>
<feature type="transmembrane region" description="Helical" evidence="6">
    <location>
        <begin position="218"/>
        <end position="238"/>
    </location>
</feature>
<feature type="domain" description="Major facilitator superfamily (MFS) profile" evidence="7">
    <location>
        <begin position="1"/>
        <end position="404"/>
    </location>
</feature>
<feature type="region of interest" description="Disordered" evidence="5">
    <location>
        <begin position="441"/>
        <end position="468"/>
    </location>
</feature>
<reference evidence="8" key="1">
    <citation type="submission" date="2020-10" db="EMBL/GenBank/DDBJ databases">
        <authorList>
            <person name="Kikuchi T."/>
        </authorList>
    </citation>
    <scope>NUCLEOTIDE SEQUENCE</scope>
    <source>
        <strain evidence="8">NKZ352</strain>
    </source>
</reference>
<feature type="transmembrane region" description="Helical" evidence="6">
    <location>
        <begin position="376"/>
        <end position="397"/>
    </location>
</feature>
<dbReference type="Pfam" id="PF07690">
    <property type="entry name" value="MFS_1"/>
    <property type="match status" value="1"/>
</dbReference>
<keyword evidence="9" id="KW-1185">Reference proteome</keyword>
<evidence type="ECO:0000259" key="7">
    <source>
        <dbReference type="PROSITE" id="PS50850"/>
    </source>
</evidence>
<feature type="transmembrane region" description="Helical" evidence="6">
    <location>
        <begin position="47"/>
        <end position="67"/>
    </location>
</feature>
<dbReference type="PANTHER" id="PTHR23507">
    <property type="entry name" value="ZGC:174356"/>
    <property type="match status" value="1"/>
</dbReference>
<comment type="caution">
    <text evidence="8">The sequence shown here is derived from an EMBL/GenBank/DDBJ whole genome shotgun (WGS) entry which is preliminary data.</text>
</comment>
<keyword evidence="4 6" id="KW-0472">Membrane</keyword>
<evidence type="ECO:0000313" key="8">
    <source>
        <dbReference type="EMBL" id="CAD6193616.1"/>
    </source>
</evidence>
<evidence type="ECO:0000313" key="9">
    <source>
        <dbReference type="Proteomes" id="UP000835052"/>
    </source>
</evidence>
<feature type="transmembrane region" description="Helical" evidence="6">
    <location>
        <begin position="287"/>
        <end position="307"/>
    </location>
</feature>
<comment type="subcellular location">
    <subcellularLocation>
        <location evidence="1">Membrane</location>
        <topology evidence="1">Multi-pass membrane protein</topology>
    </subcellularLocation>
</comment>
<keyword evidence="3 6" id="KW-1133">Transmembrane helix</keyword>
<keyword evidence="2 6" id="KW-0812">Transmembrane</keyword>